<evidence type="ECO:0000256" key="1">
    <source>
        <dbReference type="SAM" id="MobiDB-lite"/>
    </source>
</evidence>
<dbReference type="AlphaFoldDB" id="A0A6A5SJK2"/>
<proteinExistence type="predicted"/>
<organism evidence="2 3">
    <name type="scientific">Clathrospora elynae</name>
    <dbReference type="NCBI Taxonomy" id="706981"/>
    <lineage>
        <taxon>Eukaryota</taxon>
        <taxon>Fungi</taxon>
        <taxon>Dikarya</taxon>
        <taxon>Ascomycota</taxon>
        <taxon>Pezizomycotina</taxon>
        <taxon>Dothideomycetes</taxon>
        <taxon>Pleosporomycetidae</taxon>
        <taxon>Pleosporales</taxon>
        <taxon>Diademaceae</taxon>
        <taxon>Clathrospora</taxon>
    </lineage>
</organism>
<evidence type="ECO:0000313" key="2">
    <source>
        <dbReference type="EMBL" id="KAF1940002.1"/>
    </source>
</evidence>
<evidence type="ECO:0000313" key="3">
    <source>
        <dbReference type="Proteomes" id="UP000800038"/>
    </source>
</evidence>
<protein>
    <submittedName>
        <fullName evidence="2">Uncharacterized protein</fullName>
    </submittedName>
</protein>
<reference evidence="2" key="1">
    <citation type="journal article" date="2020" name="Stud. Mycol.">
        <title>101 Dothideomycetes genomes: a test case for predicting lifestyles and emergence of pathogens.</title>
        <authorList>
            <person name="Haridas S."/>
            <person name="Albert R."/>
            <person name="Binder M."/>
            <person name="Bloem J."/>
            <person name="Labutti K."/>
            <person name="Salamov A."/>
            <person name="Andreopoulos B."/>
            <person name="Baker S."/>
            <person name="Barry K."/>
            <person name="Bills G."/>
            <person name="Bluhm B."/>
            <person name="Cannon C."/>
            <person name="Castanera R."/>
            <person name="Culley D."/>
            <person name="Daum C."/>
            <person name="Ezra D."/>
            <person name="Gonzalez J."/>
            <person name="Henrissat B."/>
            <person name="Kuo A."/>
            <person name="Liang C."/>
            <person name="Lipzen A."/>
            <person name="Lutzoni F."/>
            <person name="Magnuson J."/>
            <person name="Mondo S."/>
            <person name="Nolan M."/>
            <person name="Ohm R."/>
            <person name="Pangilinan J."/>
            <person name="Park H.-J."/>
            <person name="Ramirez L."/>
            <person name="Alfaro M."/>
            <person name="Sun H."/>
            <person name="Tritt A."/>
            <person name="Yoshinaga Y."/>
            <person name="Zwiers L.-H."/>
            <person name="Turgeon B."/>
            <person name="Goodwin S."/>
            <person name="Spatafora J."/>
            <person name="Crous P."/>
            <person name="Grigoriev I."/>
        </authorList>
    </citation>
    <scope>NUCLEOTIDE SEQUENCE</scope>
    <source>
        <strain evidence="2">CBS 161.51</strain>
    </source>
</reference>
<accession>A0A6A5SJK2</accession>
<name>A0A6A5SJK2_9PLEO</name>
<dbReference type="Proteomes" id="UP000800038">
    <property type="component" value="Unassembled WGS sequence"/>
</dbReference>
<keyword evidence="3" id="KW-1185">Reference proteome</keyword>
<feature type="region of interest" description="Disordered" evidence="1">
    <location>
        <begin position="111"/>
        <end position="133"/>
    </location>
</feature>
<dbReference type="EMBL" id="ML976070">
    <property type="protein sequence ID" value="KAF1940002.1"/>
    <property type="molecule type" value="Genomic_DNA"/>
</dbReference>
<sequence length="161" mass="17870">MHDSRYCKVQTAQTGPLMHLHQRPQPDRLPSVDANICVQSRERTSRRRTLTHALHPGADLGSMGKVVPEVSACSSPLCHTTTTHTTRRLPSLQHTLGVLEITFDSTITRNKATHGQGGVQHARRCPEQQLPDSRTIDAVDRPAARHQCESNCGLEEQAAEW</sequence>
<gene>
    <name evidence="2" type="ORF">EJ02DRAFT_240902</name>
</gene>